<dbReference type="Pfam" id="PF12848">
    <property type="entry name" value="ABC_tran_Xtn"/>
    <property type="match status" value="1"/>
</dbReference>
<dbReference type="GO" id="GO:0016887">
    <property type="term" value="F:ATP hydrolysis activity"/>
    <property type="evidence" value="ECO:0007669"/>
    <property type="project" value="InterPro"/>
</dbReference>
<dbReference type="FunCoup" id="A0A1Z5KRW8">
    <property type="interactions" value="661"/>
</dbReference>
<dbReference type="InterPro" id="IPR027417">
    <property type="entry name" value="P-loop_NTPase"/>
</dbReference>
<dbReference type="Proteomes" id="UP000198406">
    <property type="component" value="Unassembled WGS sequence"/>
</dbReference>
<dbReference type="InterPro" id="IPR017871">
    <property type="entry name" value="ABC_transporter-like_CS"/>
</dbReference>
<keyword evidence="3 5" id="KW-0067">ATP-binding</keyword>
<dbReference type="AlphaFoldDB" id="A0A1Z5KRW8"/>
<dbReference type="FunFam" id="3.40.50.300:FF:001197">
    <property type="entry name" value="Putative ATP-binding cassette family ATPase"/>
    <property type="match status" value="1"/>
</dbReference>
<comment type="caution">
    <text evidence="5">The sequence shown here is derived from an EMBL/GenBank/DDBJ whole genome shotgun (WGS) entry which is preliminary data.</text>
</comment>
<organism evidence="5 6">
    <name type="scientific">Fistulifera solaris</name>
    <name type="common">Oleaginous diatom</name>
    <dbReference type="NCBI Taxonomy" id="1519565"/>
    <lineage>
        <taxon>Eukaryota</taxon>
        <taxon>Sar</taxon>
        <taxon>Stramenopiles</taxon>
        <taxon>Ochrophyta</taxon>
        <taxon>Bacillariophyta</taxon>
        <taxon>Bacillariophyceae</taxon>
        <taxon>Bacillariophycidae</taxon>
        <taxon>Naviculales</taxon>
        <taxon>Naviculaceae</taxon>
        <taxon>Fistulifera</taxon>
    </lineage>
</organism>
<evidence type="ECO:0000256" key="1">
    <source>
        <dbReference type="ARBA" id="ARBA00022737"/>
    </source>
</evidence>
<reference evidence="5 6" key="1">
    <citation type="journal article" date="2015" name="Plant Cell">
        <title>Oil accumulation by the oleaginous diatom Fistulifera solaris as revealed by the genome and transcriptome.</title>
        <authorList>
            <person name="Tanaka T."/>
            <person name="Maeda Y."/>
            <person name="Veluchamy A."/>
            <person name="Tanaka M."/>
            <person name="Abida H."/>
            <person name="Marechal E."/>
            <person name="Bowler C."/>
            <person name="Muto M."/>
            <person name="Sunaga Y."/>
            <person name="Tanaka M."/>
            <person name="Yoshino T."/>
            <person name="Taniguchi T."/>
            <person name="Fukuda Y."/>
            <person name="Nemoto M."/>
            <person name="Matsumoto M."/>
            <person name="Wong P.S."/>
            <person name="Aburatani S."/>
            <person name="Fujibuchi W."/>
        </authorList>
    </citation>
    <scope>NUCLEOTIDE SEQUENCE [LARGE SCALE GENOMIC DNA]</scope>
    <source>
        <strain evidence="5 6">JPCC DA0580</strain>
    </source>
</reference>
<dbReference type="GO" id="GO:0005524">
    <property type="term" value="F:ATP binding"/>
    <property type="evidence" value="ECO:0007669"/>
    <property type="project" value="UniProtKB-KW"/>
</dbReference>
<dbReference type="SMART" id="SM00382">
    <property type="entry name" value="AAA"/>
    <property type="match status" value="2"/>
</dbReference>
<dbReference type="OrthoDB" id="2110130at2759"/>
<keyword evidence="6" id="KW-1185">Reference proteome</keyword>
<feature type="domain" description="ABC transporter" evidence="4">
    <location>
        <begin position="550"/>
        <end position="774"/>
    </location>
</feature>
<keyword evidence="2" id="KW-0547">Nucleotide-binding</keyword>
<dbReference type="InParanoid" id="A0A1Z5KRW8"/>
<protein>
    <submittedName>
        <fullName evidence="5">ATP-binding cassette, subfamily F, member 3</fullName>
    </submittedName>
</protein>
<dbReference type="PROSITE" id="PS50893">
    <property type="entry name" value="ABC_TRANSPORTER_2"/>
    <property type="match status" value="2"/>
</dbReference>
<dbReference type="InterPro" id="IPR003439">
    <property type="entry name" value="ABC_transporter-like_ATP-bd"/>
</dbReference>
<proteinExistence type="predicted"/>
<evidence type="ECO:0000256" key="3">
    <source>
        <dbReference type="ARBA" id="ARBA00022840"/>
    </source>
</evidence>
<gene>
    <name evidence="5" type="ORF">FisN_20Lh141</name>
</gene>
<dbReference type="InterPro" id="IPR032781">
    <property type="entry name" value="ABC_tran_Xtn"/>
</dbReference>
<name>A0A1Z5KRW8_FISSO</name>
<accession>A0A1Z5KRW8</accession>
<evidence type="ECO:0000256" key="2">
    <source>
        <dbReference type="ARBA" id="ARBA00022741"/>
    </source>
</evidence>
<keyword evidence="1" id="KW-0677">Repeat</keyword>
<evidence type="ECO:0000259" key="4">
    <source>
        <dbReference type="PROSITE" id="PS50893"/>
    </source>
</evidence>
<dbReference type="CDD" id="cd03221">
    <property type="entry name" value="ABCF_EF-3"/>
    <property type="match status" value="2"/>
</dbReference>
<dbReference type="SUPFAM" id="SSF52540">
    <property type="entry name" value="P-loop containing nucleoside triphosphate hydrolases"/>
    <property type="match status" value="2"/>
</dbReference>
<dbReference type="PANTHER" id="PTHR19211:SF134">
    <property type="entry name" value="ABC TRANSPORTER DOMAIN-CONTAINING PROTEIN"/>
    <property type="match status" value="1"/>
</dbReference>
<dbReference type="InterPro" id="IPR003593">
    <property type="entry name" value="AAA+_ATPase"/>
</dbReference>
<dbReference type="InterPro" id="IPR050611">
    <property type="entry name" value="ABCF"/>
</dbReference>
<sequence>MHIEEELSQAFSALFLEGDEHVEGLDEDLVAYISGMLSSKVAEDEGKDLDVVRDEVLEEVLNPFLESVQCPEHLQSKAQSLVTDLLSKHLSNVSEASAKPVAQKLKQGIVSMSSDLTNATEYENDANRFLWGTEGGVKAMANDLIDAHKDKASAKDKRKVRKAEAEQARKLLSSNQDEDVDGASGGLVRMNYRKVSGNAATDKARDVQVRNVTISLDNGTVLLEAGELKFSYQRRYGLIGENGAGKSTLLRAIAREDGVEGFPKHLRVLHVRQEVPSHLATDLTVIRAVLDSDIERNELMQQEKELLAKLEQAGDEGGLSLQDRRKKLTEQSIEMKELSGDLKKLDQIYARLQVLSSDSAEARASMILSGLQFTHQMQTAPISSLSGGWKMRVALAAALFIAPDLLMLDEPTNHLDLEAVLWLESYLVDYKHTLIVVSHDRGFLNSVCTDIMELKHKKLTYYRGGFDDYVKQRDENTRNKMRAYQAYQSKREHMMEFIDKFRANAKRATMVQSRIKAVEKMDAEAPELVETDQVWRFSIPNAVPISPPWIAINDVSFDYNPVRNDGRKKPENEFLLQQVNFGVAADSRIVILGANGQGKTTLLNLIMGKLKPVKGSVSINPSLRIGHFTQHSSDNFNLKLSAVENLMDMFDAEDQEMRSFLGKFQIQGNDALKPMMLLSGGQKSRVAFAALAYKKPHVLVIDEGSNHLDMGAVDALVEAVQDFKGGVLVVSHDQYFVSKTCSELWVVHEGKATRFRGDFNDYKKFTAEMTQKRVDESMKKIGMMGV</sequence>
<dbReference type="EMBL" id="BDSP01000283">
    <property type="protein sequence ID" value="GAX28845.1"/>
    <property type="molecule type" value="Genomic_DNA"/>
</dbReference>
<dbReference type="Gene3D" id="3.40.50.300">
    <property type="entry name" value="P-loop containing nucleotide triphosphate hydrolases"/>
    <property type="match status" value="2"/>
</dbReference>
<feature type="domain" description="ABC transporter" evidence="4">
    <location>
        <begin position="207"/>
        <end position="481"/>
    </location>
</feature>
<evidence type="ECO:0000313" key="5">
    <source>
        <dbReference type="EMBL" id="GAX28845.1"/>
    </source>
</evidence>
<dbReference type="Pfam" id="PF00005">
    <property type="entry name" value="ABC_tran"/>
    <property type="match status" value="2"/>
</dbReference>
<dbReference type="PROSITE" id="PS00211">
    <property type="entry name" value="ABC_TRANSPORTER_1"/>
    <property type="match status" value="2"/>
</dbReference>
<evidence type="ECO:0000313" key="6">
    <source>
        <dbReference type="Proteomes" id="UP000198406"/>
    </source>
</evidence>
<dbReference type="PANTHER" id="PTHR19211">
    <property type="entry name" value="ATP-BINDING TRANSPORT PROTEIN-RELATED"/>
    <property type="match status" value="1"/>
</dbReference>
<dbReference type="FunFam" id="3.40.50.300:FF:000011">
    <property type="entry name" value="Putative ABC transporter ATP-binding component"/>
    <property type="match status" value="1"/>
</dbReference>